<protein>
    <submittedName>
        <fullName evidence="1">Uncharacterized protein</fullName>
    </submittedName>
</protein>
<dbReference type="AlphaFoldDB" id="A0AAJ4MWH3"/>
<evidence type="ECO:0000313" key="2">
    <source>
        <dbReference type="Proteomes" id="UP000662821"/>
    </source>
</evidence>
<organism evidence="1 2">
    <name type="scientific">Janthinobacterium lividum</name>
    <dbReference type="NCBI Taxonomy" id="29581"/>
    <lineage>
        <taxon>Bacteria</taxon>
        <taxon>Pseudomonadati</taxon>
        <taxon>Pseudomonadota</taxon>
        <taxon>Betaproteobacteria</taxon>
        <taxon>Burkholderiales</taxon>
        <taxon>Oxalobacteraceae</taxon>
        <taxon>Janthinobacterium</taxon>
    </lineage>
</organism>
<dbReference type="Proteomes" id="UP000662821">
    <property type="component" value="Chromosome"/>
</dbReference>
<evidence type="ECO:0000313" key="1">
    <source>
        <dbReference type="EMBL" id="QSX98500.1"/>
    </source>
</evidence>
<sequence>MKSEQALEPPLAVAEEKYATILALILAYTQFCDEHGDDDNAEYDRLADQLQALSGKDISRFNLREWWEEEGAEVLAFRIALPDPVKLDGVSRTDIAHIVARLGSFELPEKDASEPRFQQIFSAFLDDYYHAWLKLHCKTYNYQKIFGVHKDKDGKRWWLSDDEKVDLLWPHR</sequence>
<dbReference type="EMBL" id="CP071520">
    <property type="protein sequence ID" value="QSX98500.1"/>
    <property type="molecule type" value="Genomic_DNA"/>
</dbReference>
<reference evidence="1 2" key="1">
    <citation type="submission" date="2021-03" db="EMBL/GenBank/DDBJ databases">
        <title>Draft genome sequence of Janthinobacterium sp. strain PLB02 isolated from infected primmorphs (Lubomirskia baicalensis).</title>
        <authorList>
            <person name="Chernogor L.I."/>
            <person name="Belikov S.I."/>
            <person name="Petrushin I.S."/>
        </authorList>
    </citation>
    <scope>NUCLEOTIDE SEQUENCE [LARGE SCALE GENOMIC DNA]</scope>
    <source>
        <strain evidence="1 2">PLB02</strain>
    </source>
</reference>
<accession>A0AAJ4MWH3</accession>
<dbReference type="RefSeq" id="WP_151094279.1">
    <property type="nucleotide sequence ID" value="NZ_CP071520.1"/>
</dbReference>
<name>A0AAJ4MWH3_9BURK</name>
<gene>
    <name evidence="1" type="ORF">J3P46_11760</name>
</gene>
<proteinExistence type="predicted"/>